<accession>A0A8J4V8A7</accession>
<name>A0A8J4V8A7_9MYCE</name>
<keyword evidence="1" id="KW-0732">Signal</keyword>
<reference evidence="2" key="1">
    <citation type="submission" date="2020-01" db="EMBL/GenBank/DDBJ databases">
        <title>Development of genomics and gene disruption for Polysphondylium violaceum indicates a role for the polyketide synthase stlB in stalk morphogenesis.</title>
        <authorList>
            <person name="Narita B."/>
            <person name="Kawabe Y."/>
            <person name="Kin K."/>
            <person name="Saito T."/>
            <person name="Gibbs R."/>
            <person name="Kuspa A."/>
            <person name="Muzny D."/>
            <person name="Queller D."/>
            <person name="Richards S."/>
            <person name="Strassman J."/>
            <person name="Sucgang R."/>
            <person name="Worley K."/>
            <person name="Schaap P."/>
        </authorList>
    </citation>
    <scope>NUCLEOTIDE SEQUENCE</scope>
    <source>
        <strain evidence="2">QSvi11</strain>
    </source>
</reference>
<gene>
    <name evidence="2" type="ORF">CYY_003860</name>
</gene>
<dbReference type="EMBL" id="AJWJ01000127">
    <property type="protein sequence ID" value="KAF2074834.1"/>
    <property type="molecule type" value="Genomic_DNA"/>
</dbReference>
<evidence type="ECO:0000313" key="3">
    <source>
        <dbReference type="Proteomes" id="UP000695562"/>
    </source>
</evidence>
<dbReference type="AlphaFoldDB" id="A0A8J4V8A7"/>
<feature type="signal peptide" evidence="1">
    <location>
        <begin position="1"/>
        <end position="22"/>
    </location>
</feature>
<dbReference type="InterPro" id="IPR011044">
    <property type="entry name" value="Quino_amine_DH_bsu"/>
</dbReference>
<comment type="caution">
    <text evidence="2">The sequence shown here is derived from an EMBL/GenBank/DDBJ whole genome shotgun (WGS) entry which is preliminary data.</text>
</comment>
<dbReference type="PANTHER" id="PTHR35885">
    <property type="entry name" value="CARBOHYDRATE BINDING DOMAIN-CONTAINING PROTEIN-RELATED"/>
    <property type="match status" value="1"/>
</dbReference>
<dbReference type="PANTHER" id="PTHR35885:SF2">
    <property type="match status" value="1"/>
</dbReference>
<proteinExistence type="predicted"/>
<protein>
    <submittedName>
        <fullName evidence="2">Uncharacterized protein</fullName>
    </submittedName>
</protein>
<dbReference type="SUPFAM" id="SSF50969">
    <property type="entry name" value="YVTN repeat-like/Quinoprotein amine dehydrogenase"/>
    <property type="match status" value="1"/>
</dbReference>
<organism evidence="2 3">
    <name type="scientific">Polysphondylium violaceum</name>
    <dbReference type="NCBI Taxonomy" id="133409"/>
    <lineage>
        <taxon>Eukaryota</taxon>
        <taxon>Amoebozoa</taxon>
        <taxon>Evosea</taxon>
        <taxon>Eumycetozoa</taxon>
        <taxon>Dictyostelia</taxon>
        <taxon>Dictyosteliales</taxon>
        <taxon>Dictyosteliaceae</taxon>
        <taxon>Polysphondylium</taxon>
    </lineage>
</organism>
<evidence type="ECO:0000313" key="2">
    <source>
        <dbReference type="EMBL" id="KAF2074834.1"/>
    </source>
</evidence>
<evidence type="ECO:0000256" key="1">
    <source>
        <dbReference type="SAM" id="SignalP"/>
    </source>
</evidence>
<keyword evidence="3" id="KW-1185">Reference proteome</keyword>
<sequence length="332" mass="36746">MNKVSIALIFVLFCVTIYTSSGISVHEQSGLEGLDAAEYYGVGVWNNHSNINVGLVGLINSKEAIQMFVIPRHFVPYNYFQPTAYNYLTKTLTVLGADNMSDVLSIFTIDCQSWTLIKTVPVSQYSVLGGLSSLQSDDNSLMGFYTMIPAFYAGYVYKMLLSAEGTAVTVGGTQATYRGSVFDSDSQVFYFAFQNTSGLFIQSYDTSYTMQSEKEFTFVNTNKLASPTNGPLDMYYDSNSKSIWVGVYMASYLDYNCGGFAIMDWDNGNLVVQPNLVTPPLLIVVALTTIPSNTGVSVLTDLGGFYYIYTWNTVTNEPLSQRPYKTPLMAIY</sequence>
<feature type="chain" id="PRO_5035261215" evidence="1">
    <location>
        <begin position="23"/>
        <end position="332"/>
    </location>
</feature>
<dbReference type="Proteomes" id="UP000695562">
    <property type="component" value="Unassembled WGS sequence"/>
</dbReference>